<evidence type="ECO:0000256" key="1">
    <source>
        <dbReference type="SAM" id="MobiDB-lite"/>
    </source>
</evidence>
<proteinExistence type="predicted"/>
<dbReference type="Proteomes" id="UP000324222">
    <property type="component" value="Unassembled WGS sequence"/>
</dbReference>
<keyword evidence="3" id="KW-1185">Reference proteome</keyword>
<name>A0A5B7GBH1_PORTR</name>
<accession>A0A5B7GBH1</accession>
<sequence length="154" mass="17289">MKEEKREKTEEKEDVKVGGKKGGRKNMRKVMEIREIQVKEEEKEETEKEEREVNYRKGGKERREKRRDEGRRNRPSILFNISSVDSWSTATRGSLGRDSRGANYSSCRSVAVFLGSLAGQGGAGRGKAGQGGQGRLNLTGERPHLVKVVLESIV</sequence>
<feature type="compositionally biased region" description="Basic residues" evidence="1">
    <location>
        <begin position="18"/>
        <end position="28"/>
    </location>
</feature>
<dbReference type="AlphaFoldDB" id="A0A5B7GBH1"/>
<feature type="region of interest" description="Disordered" evidence="1">
    <location>
        <begin position="1"/>
        <end position="77"/>
    </location>
</feature>
<reference evidence="2 3" key="1">
    <citation type="submission" date="2019-05" db="EMBL/GenBank/DDBJ databases">
        <title>Another draft genome of Portunus trituberculatus and its Hox gene families provides insights of decapod evolution.</title>
        <authorList>
            <person name="Jeong J.-H."/>
            <person name="Song I."/>
            <person name="Kim S."/>
            <person name="Choi T."/>
            <person name="Kim D."/>
            <person name="Ryu S."/>
            <person name="Kim W."/>
        </authorList>
    </citation>
    <scope>NUCLEOTIDE SEQUENCE [LARGE SCALE GENOMIC DNA]</scope>
    <source>
        <tissue evidence="2">Muscle</tissue>
    </source>
</reference>
<organism evidence="2 3">
    <name type="scientific">Portunus trituberculatus</name>
    <name type="common">Swimming crab</name>
    <name type="synonym">Neptunus trituberculatus</name>
    <dbReference type="NCBI Taxonomy" id="210409"/>
    <lineage>
        <taxon>Eukaryota</taxon>
        <taxon>Metazoa</taxon>
        <taxon>Ecdysozoa</taxon>
        <taxon>Arthropoda</taxon>
        <taxon>Crustacea</taxon>
        <taxon>Multicrustacea</taxon>
        <taxon>Malacostraca</taxon>
        <taxon>Eumalacostraca</taxon>
        <taxon>Eucarida</taxon>
        <taxon>Decapoda</taxon>
        <taxon>Pleocyemata</taxon>
        <taxon>Brachyura</taxon>
        <taxon>Eubrachyura</taxon>
        <taxon>Portunoidea</taxon>
        <taxon>Portunidae</taxon>
        <taxon>Portuninae</taxon>
        <taxon>Portunus</taxon>
    </lineage>
</organism>
<protein>
    <submittedName>
        <fullName evidence="2">Uncharacterized protein</fullName>
    </submittedName>
</protein>
<feature type="compositionally biased region" description="Basic and acidic residues" evidence="1">
    <location>
        <begin position="1"/>
        <end position="17"/>
    </location>
</feature>
<gene>
    <name evidence="2" type="ORF">E2C01_048599</name>
</gene>
<evidence type="ECO:0000313" key="3">
    <source>
        <dbReference type="Proteomes" id="UP000324222"/>
    </source>
</evidence>
<dbReference type="EMBL" id="VSRR010012541">
    <property type="protein sequence ID" value="MPC54675.1"/>
    <property type="molecule type" value="Genomic_DNA"/>
</dbReference>
<evidence type="ECO:0000313" key="2">
    <source>
        <dbReference type="EMBL" id="MPC54675.1"/>
    </source>
</evidence>
<comment type="caution">
    <text evidence="2">The sequence shown here is derived from an EMBL/GenBank/DDBJ whole genome shotgun (WGS) entry which is preliminary data.</text>
</comment>
<feature type="compositionally biased region" description="Basic and acidic residues" evidence="1">
    <location>
        <begin position="29"/>
        <end position="55"/>
    </location>
</feature>